<protein>
    <submittedName>
        <fullName evidence="1">Uncharacterized protein</fullName>
    </submittedName>
</protein>
<evidence type="ECO:0000313" key="2">
    <source>
        <dbReference type="Proteomes" id="UP001272515"/>
    </source>
</evidence>
<accession>A0ABU3Z8T2</accession>
<sequence length="131" mass="14910">MSFQRFFARIPTEVLKRLFAQFIERLSTKDSIDFGEVFIDGTKLEADANRYTFVCKKRVNTELAKIPGKLDTIKGDILAVTGEQVDADTDEVLLSFLRDKLVELDIALISGKGHRKTLKWTPLSRPFFANI</sequence>
<dbReference type="EMBL" id="JAWJZB010000006">
    <property type="protein sequence ID" value="MDV5088332.1"/>
    <property type="molecule type" value="Genomic_DNA"/>
</dbReference>
<organism evidence="1 2">
    <name type="scientific">Veillonella absiana</name>
    <dbReference type="NCBI Taxonomy" id="3079305"/>
    <lineage>
        <taxon>Bacteria</taxon>
        <taxon>Bacillati</taxon>
        <taxon>Bacillota</taxon>
        <taxon>Negativicutes</taxon>
        <taxon>Veillonellales</taxon>
        <taxon>Veillonellaceae</taxon>
        <taxon>Veillonella</taxon>
    </lineage>
</organism>
<evidence type="ECO:0000313" key="1">
    <source>
        <dbReference type="EMBL" id="MDV5088332.1"/>
    </source>
</evidence>
<keyword evidence="2" id="KW-1185">Reference proteome</keyword>
<proteinExistence type="predicted"/>
<reference evidence="1 2" key="1">
    <citation type="submission" date="2023-10" db="EMBL/GenBank/DDBJ databases">
        <title>Veillonella sp. nov., isolated from a pig farm feces dump.</title>
        <authorList>
            <person name="Chang Y.-H."/>
        </authorList>
    </citation>
    <scope>NUCLEOTIDE SEQUENCE [LARGE SCALE GENOMIC DNA]</scope>
    <source>
        <strain evidence="1 2">YH-vei2233</strain>
    </source>
</reference>
<comment type="caution">
    <text evidence="1">The sequence shown here is derived from an EMBL/GenBank/DDBJ whole genome shotgun (WGS) entry which is preliminary data.</text>
</comment>
<dbReference type="Proteomes" id="UP001272515">
    <property type="component" value="Unassembled WGS sequence"/>
</dbReference>
<name>A0ABU3Z8T2_9FIRM</name>
<dbReference type="RefSeq" id="WP_317330005.1">
    <property type="nucleotide sequence ID" value="NZ_JAWJZA010000045.1"/>
</dbReference>
<gene>
    <name evidence="1" type="ORF">RVY80_05655</name>
</gene>